<feature type="compositionally biased region" description="Low complexity" evidence="2">
    <location>
        <begin position="1155"/>
        <end position="1165"/>
    </location>
</feature>
<feature type="coiled-coil region" evidence="1">
    <location>
        <begin position="732"/>
        <end position="769"/>
    </location>
</feature>
<feature type="region of interest" description="Disordered" evidence="2">
    <location>
        <begin position="1950"/>
        <end position="1990"/>
    </location>
</feature>
<feature type="compositionally biased region" description="Polar residues" evidence="2">
    <location>
        <begin position="439"/>
        <end position="451"/>
    </location>
</feature>
<feature type="region of interest" description="Disordered" evidence="2">
    <location>
        <begin position="1081"/>
        <end position="1112"/>
    </location>
</feature>
<dbReference type="InterPro" id="IPR024138">
    <property type="entry name" value="Pericentriolar_Pcm1"/>
</dbReference>
<feature type="region of interest" description="Disordered" evidence="2">
    <location>
        <begin position="1700"/>
        <end position="1826"/>
    </location>
</feature>
<sequence>MAAGGGPFEEGMNDQDLPSWSNESLDDRLNNTDWGGQQKKANRSSEKNKKKLSGEGETRLTNDISPESSPGMERRKTRSSHSFPHARYMTQMSVPEQAELERLKQRINFSDLDQRSIGSDSQGRATAANNKRQLNENKKPFNFLSLQINTNKSKDPASGSQKKESGVSAQCKELFGAALSKDFLQNCQASAQEDGRGEQTMDSSQIVSRLVQIRDYIAKASSMRDDLVEKNERSANVERLSHLIDDLKEQEKSYLKFLQKMLARDPQQEAKEELENLKKQHDLLKRMLQQQEQLKALQGRQAALLALQHKAEQAIAVLDDSVVTETTGSVSGVSLTSELNEELNDLIQRFHNQLHDSQTQSVPDNRRQAESLSLTREISQSRNSSMSEHQSDEKAQLFNKMRMLQGKKQKMDKLLGELHTLRDQHLNNSSFFPASSSPQRSIDQRSTTSAASGPVGIVTVVNGESNSLASVPYPPDSLVSQNESEEDENLNPTEKLQKLNEVRKRLNELRELVHYYEQTSDMMTDAVNENTKEEEETEESESDSEHEDPQPVTNIRNPQGISSWSEINSNSNVQCGTNNRDGRHLNTDCEINNRSAANIRTLKMSSALDCHNRESDKHLDLPQGEDDEVEEDRVSEDSLSTHRSSLGDVAGDAEFEQKINRLIAAKQKLRQLQNLAAMVQDDDPEPQGAITSGSNIGDFLGEMEETKQQPNNVRASSNKLKKDVRLNEKAREKFYEAKLQQQQRELKQLQEERRKLIEIQEKIQVLQKACPDLQLSAGLGNCRANRQTSQATSTPATNESSTAGKPLFECDESVPVGNELWSEMRRHEILREELRQRRKQLEALMAEDQRRRELAETISTVAASVKSEGSEARCTPQQSRTERTMATWGGSTQCALEEENGDEDGYLSDGGGQAEEEEEDASSLNDSFSVYPNNNIPESAYFLKGNKDRWKNCRPFSADGNYRPVSKARQQQNISMRRQENFRWMSELSFVEEKEQWQEQINQLKKQHEFSVSICQTLMQDQQTLSCLLQALLTGPYSMMPNNVASSQIHLIMHQLNQCYTQLTWQQNNVQRLKQMLSDLMQQQEQQSQEKPSRKERGSSAPPPPSPVFCPFNFPPQPMNLFSVPGFTNFSSFAPGINCNPVFPTGFGDFAHNTSPHSSEQQEQQHPLDHNTSGKTDYMAFPKPFESSSSNGAEKQRRNHRQHEEEMEKRSPWLDDSQEMKKDDQSQLKAGFAVSVQNLASGHKNQCDVNRRREFDEESLESFSSMPDPIDPTTVTKTFRSRKASAQASLASKDKTPKSKNKRKSSSQLKGRIKNTGYESASASSVCEPCRNNKSRHSEDVVHAKVFSKRNQEQLEKIIKYSRSTEMSSAHARRILQQSNRNACIEAPETGSDLSMFEALRDTIYSEVATLISQNESRPHFLIELFHELQLLNTDYLRQRALYALQDIVTRHLSEKNEKGKCAKSLNSATWVASNSELTPSESLASTDDETFGKNFSTEACQDCEQADADNGSTMSTSSNFEPFATDDLGGVGTGECQSVPQSGDVSAVPCPRIDTQQLDRQIKAIMKEVIPFLKEHMDEVCSSQLLTAVRRMVLTLTQQNDESKEFVKFFHKQLGSILQDSLAKFAGRKLKDCGEDLLVEISEVLFNELAFFKLMQDLDNNSISVKQRCKRKIETTEVVQSYAKEAKKGLQVDVCSSVEDVDEDKDKDETETAKQVPDSEVCAGNRVPESTRSDASDQEEDEESESGPVAISLSKAETQALTNYGSGEDENEDEEIEFEEGPVDVQTSLQASSETTENEQTSNQELSKAKSSEILSSEQESVNVKGEQDVAAVVPHYLSVMENTPALAVNTPESFITATVKTEGSSSSLTGNETQTPDTTCAENKSAASSESSMAGSPDTESPVLVNEYEPGSGNVSQKSDEDDFVKVEDLPLKLAVYSEADLMKKMETEAQTKSLSDELLDGGGAQDQELVGDAQTLKEPETFGAQNA</sequence>
<dbReference type="GO" id="GO:1905515">
    <property type="term" value="P:non-motile cilium assembly"/>
    <property type="evidence" value="ECO:0007669"/>
    <property type="project" value="TreeGrafter"/>
</dbReference>
<protein>
    <submittedName>
        <fullName evidence="4">Pericentriolar material 1</fullName>
    </submittedName>
</protein>
<name>A0A8D2P884_ZOSLA</name>
<evidence type="ECO:0000313" key="5">
    <source>
        <dbReference type="Proteomes" id="UP000694401"/>
    </source>
</evidence>
<feature type="region of interest" description="Disordered" evidence="2">
    <location>
        <begin position="898"/>
        <end position="922"/>
    </location>
</feature>
<feature type="compositionally biased region" description="Polar residues" evidence="2">
    <location>
        <begin position="1861"/>
        <end position="1884"/>
    </location>
</feature>
<feature type="compositionally biased region" description="Polar residues" evidence="2">
    <location>
        <begin position="551"/>
        <end position="560"/>
    </location>
</feature>
<feature type="region of interest" description="Disordered" evidence="2">
    <location>
        <begin position="429"/>
        <end position="451"/>
    </location>
</feature>
<feature type="compositionally biased region" description="Polar residues" evidence="2">
    <location>
        <begin position="1273"/>
        <end position="1290"/>
    </location>
</feature>
<feature type="region of interest" description="Disordered" evidence="2">
    <location>
        <begin position="517"/>
        <end position="579"/>
    </location>
</feature>
<reference evidence="4" key="2">
    <citation type="submission" date="2025-09" db="UniProtKB">
        <authorList>
            <consortium name="Ensembl"/>
        </authorList>
    </citation>
    <scope>IDENTIFICATION</scope>
</reference>
<feature type="region of interest" description="Disordered" evidence="2">
    <location>
        <begin position="1"/>
        <end position="140"/>
    </location>
</feature>
<feature type="region of interest" description="Disordered" evidence="2">
    <location>
        <begin position="466"/>
        <end position="497"/>
    </location>
</feature>
<dbReference type="GO" id="GO:0034451">
    <property type="term" value="C:centriolar satellite"/>
    <property type="evidence" value="ECO:0007669"/>
    <property type="project" value="TreeGrafter"/>
</dbReference>
<feature type="compositionally biased region" description="Low complexity" evidence="2">
    <location>
        <begin position="1793"/>
        <end position="1806"/>
    </location>
</feature>
<dbReference type="Pfam" id="PF15717">
    <property type="entry name" value="PCM1_C"/>
    <property type="match status" value="2"/>
</dbReference>
<dbReference type="PANTHER" id="PTHR14164">
    <property type="entry name" value="PERICENTRIOLAR MATERIAL 1-RELATED"/>
    <property type="match status" value="1"/>
</dbReference>
<dbReference type="PANTHER" id="PTHR14164:SF12">
    <property type="entry name" value="PERICENTRIOLAR MATERIAL 1 PROTEIN"/>
    <property type="match status" value="1"/>
</dbReference>
<feature type="compositionally biased region" description="Acidic residues" evidence="2">
    <location>
        <begin position="1768"/>
        <end position="1783"/>
    </location>
</feature>
<dbReference type="InterPro" id="IPR031446">
    <property type="entry name" value="PCM1_C"/>
</dbReference>
<dbReference type="GO" id="GO:0071539">
    <property type="term" value="P:protein localization to centrosome"/>
    <property type="evidence" value="ECO:0007669"/>
    <property type="project" value="InterPro"/>
</dbReference>
<organism evidence="4 5">
    <name type="scientific">Zosterops lateralis melanops</name>
    <dbReference type="NCBI Taxonomy" id="1220523"/>
    <lineage>
        <taxon>Eukaryota</taxon>
        <taxon>Metazoa</taxon>
        <taxon>Chordata</taxon>
        <taxon>Craniata</taxon>
        <taxon>Vertebrata</taxon>
        <taxon>Euteleostomi</taxon>
        <taxon>Archelosauria</taxon>
        <taxon>Archosauria</taxon>
        <taxon>Dinosauria</taxon>
        <taxon>Saurischia</taxon>
        <taxon>Theropoda</taxon>
        <taxon>Coelurosauria</taxon>
        <taxon>Aves</taxon>
        <taxon>Neognathae</taxon>
        <taxon>Neoaves</taxon>
        <taxon>Telluraves</taxon>
        <taxon>Australaves</taxon>
        <taxon>Passeriformes</taxon>
        <taxon>Sylvioidea</taxon>
        <taxon>Zosteropidae</taxon>
        <taxon>Zosterops</taxon>
    </lineage>
</organism>
<feature type="domain" description="Pericentriolar material 1 protein C-terminal" evidence="3">
    <location>
        <begin position="1542"/>
        <end position="1961"/>
    </location>
</feature>
<feature type="compositionally biased region" description="Basic and acidic residues" evidence="2">
    <location>
        <begin position="43"/>
        <end position="60"/>
    </location>
</feature>
<feature type="compositionally biased region" description="Low complexity" evidence="2">
    <location>
        <begin position="429"/>
        <end position="438"/>
    </location>
</feature>
<keyword evidence="1" id="KW-0175">Coiled coil</keyword>
<feature type="compositionally biased region" description="Low complexity" evidence="2">
    <location>
        <begin position="1887"/>
        <end position="1898"/>
    </location>
</feature>
<feature type="compositionally biased region" description="Polar residues" evidence="2">
    <location>
        <begin position="370"/>
        <end position="388"/>
    </location>
</feature>
<feature type="domain" description="Pericentriolar material 1 protein C-terminal" evidence="3">
    <location>
        <begin position="1391"/>
        <end position="1530"/>
    </location>
</feature>
<evidence type="ECO:0000313" key="4">
    <source>
        <dbReference type="Ensembl" id="ENSZLMP00000010750.1"/>
    </source>
</evidence>
<proteinExistence type="predicted"/>
<reference evidence="4" key="1">
    <citation type="submission" date="2025-08" db="UniProtKB">
        <authorList>
            <consortium name="Ensembl"/>
        </authorList>
    </citation>
    <scope>IDENTIFICATION</scope>
</reference>
<dbReference type="GO" id="GO:0034454">
    <property type="term" value="P:microtubule anchoring at centrosome"/>
    <property type="evidence" value="ECO:0007669"/>
    <property type="project" value="InterPro"/>
</dbReference>
<feature type="compositionally biased region" description="Acidic residues" evidence="2">
    <location>
        <begin position="623"/>
        <end position="634"/>
    </location>
</feature>
<feature type="region of interest" description="Disordered" evidence="2">
    <location>
        <begin position="613"/>
        <end position="646"/>
    </location>
</feature>
<evidence type="ECO:0000256" key="2">
    <source>
        <dbReference type="SAM" id="MobiDB-lite"/>
    </source>
</evidence>
<feature type="region of interest" description="Disordered" evidence="2">
    <location>
        <begin position="1150"/>
        <end position="1227"/>
    </location>
</feature>
<feature type="region of interest" description="Disordered" evidence="2">
    <location>
        <begin position="1861"/>
        <end position="1924"/>
    </location>
</feature>
<feature type="compositionally biased region" description="Polar residues" evidence="2">
    <location>
        <begin position="786"/>
        <end position="803"/>
    </location>
</feature>
<feature type="region of interest" description="Disordered" evidence="2">
    <location>
        <begin position="355"/>
        <end position="393"/>
    </location>
</feature>
<feature type="region of interest" description="Disordered" evidence="2">
    <location>
        <begin position="1258"/>
        <end position="1318"/>
    </location>
</feature>
<feature type="compositionally biased region" description="Low complexity" evidence="2">
    <location>
        <begin position="561"/>
        <end position="572"/>
    </location>
</feature>
<feature type="coiled-coil region" evidence="1">
    <location>
        <begin position="230"/>
        <end position="294"/>
    </location>
</feature>
<dbReference type="Proteomes" id="UP000694401">
    <property type="component" value="Unassembled WGS sequence"/>
</dbReference>
<feature type="compositionally biased region" description="Acidic residues" evidence="2">
    <location>
        <begin position="532"/>
        <end position="546"/>
    </location>
</feature>
<feature type="coiled-coil region" evidence="1">
    <location>
        <begin position="655"/>
        <end position="682"/>
    </location>
</feature>
<feature type="compositionally biased region" description="Polar residues" evidence="2">
    <location>
        <begin position="1814"/>
        <end position="1823"/>
    </location>
</feature>
<evidence type="ECO:0000256" key="1">
    <source>
        <dbReference type="SAM" id="Coils"/>
    </source>
</evidence>
<feature type="compositionally biased region" description="Polar residues" evidence="2">
    <location>
        <begin position="116"/>
        <end position="132"/>
    </location>
</feature>
<evidence type="ECO:0000259" key="3">
    <source>
        <dbReference type="Pfam" id="PF15717"/>
    </source>
</evidence>
<dbReference type="GO" id="GO:0036064">
    <property type="term" value="C:ciliary basal body"/>
    <property type="evidence" value="ECO:0007669"/>
    <property type="project" value="TreeGrafter"/>
</dbReference>
<feature type="compositionally biased region" description="Low complexity" evidence="2">
    <location>
        <begin position="1081"/>
        <end position="1090"/>
    </location>
</feature>
<feature type="compositionally biased region" description="Pro residues" evidence="2">
    <location>
        <begin position="1101"/>
        <end position="1112"/>
    </location>
</feature>
<dbReference type="Ensembl" id="ENSZLMT00000011047.1">
    <property type="protein sequence ID" value="ENSZLMP00000010750.1"/>
    <property type="gene ID" value="ENSZLMG00000007483.1"/>
</dbReference>
<feature type="compositionally biased region" description="Acidic residues" evidence="2">
    <location>
        <begin position="1737"/>
        <end position="1746"/>
    </location>
</feature>
<feature type="region of interest" description="Disordered" evidence="2">
    <location>
        <begin position="786"/>
        <end position="806"/>
    </location>
</feature>
<feature type="compositionally biased region" description="Polar residues" evidence="2">
    <location>
        <begin position="1756"/>
        <end position="1766"/>
    </location>
</feature>
<keyword evidence="5" id="KW-1185">Reference proteome</keyword>
<accession>A0A8D2P884</accession>
<feature type="coiled-coil region" evidence="1">
    <location>
        <begin position="824"/>
        <end position="851"/>
    </location>
</feature>
<feature type="compositionally biased region" description="Basic and acidic residues" evidence="2">
    <location>
        <begin position="1202"/>
        <end position="1226"/>
    </location>
</feature>